<evidence type="ECO:0000313" key="7">
    <source>
        <dbReference type="EMBL" id="BAJ32195.1"/>
    </source>
</evidence>
<evidence type="ECO:0000256" key="3">
    <source>
        <dbReference type="ARBA" id="ARBA00022729"/>
    </source>
</evidence>
<feature type="compositionally biased region" description="Low complexity" evidence="5">
    <location>
        <begin position="81"/>
        <end position="105"/>
    </location>
</feature>
<keyword evidence="8" id="KW-1185">Reference proteome</keyword>
<feature type="region of interest" description="Disordered" evidence="5">
    <location>
        <begin position="1"/>
        <end position="32"/>
    </location>
</feature>
<evidence type="ECO:0000256" key="4">
    <source>
        <dbReference type="ARBA" id="ARBA00023088"/>
    </source>
</evidence>
<dbReference type="InterPro" id="IPR019931">
    <property type="entry name" value="LPXTG_anchor"/>
</dbReference>
<keyword evidence="2" id="KW-0964">Secreted</keyword>
<protein>
    <recommendedName>
        <fullName evidence="6">Gram-positive cocci surface proteins LPxTG domain-containing protein</fullName>
    </recommendedName>
</protein>
<proteinExistence type="predicted"/>
<evidence type="ECO:0000256" key="2">
    <source>
        <dbReference type="ARBA" id="ARBA00022525"/>
    </source>
</evidence>
<evidence type="ECO:0000313" key="8">
    <source>
        <dbReference type="Proteomes" id="UP000007076"/>
    </source>
</evidence>
<dbReference type="Proteomes" id="UP000007076">
    <property type="component" value="Chromosome"/>
</dbReference>
<dbReference type="eggNOG" id="ENOG5034714">
    <property type="taxonomic scope" value="Bacteria"/>
</dbReference>
<gene>
    <name evidence="7" type="ordered locus">KSE_64360</name>
</gene>
<dbReference type="HOGENOM" id="CLU_1592394_0_0_11"/>
<dbReference type="PROSITE" id="PS50847">
    <property type="entry name" value="GRAM_POS_ANCHORING"/>
    <property type="match status" value="1"/>
</dbReference>
<evidence type="ECO:0000256" key="1">
    <source>
        <dbReference type="ARBA" id="ARBA00022512"/>
    </source>
</evidence>
<keyword evidence="1" id="KW-0134">Cell wall</keyword>
<evidence type="ECO:0000256" key="5">
    <source>
        <dbReference type="SAM" id="MobiDB-lite"/>
    </source>
</evidence>
<keyword evidence="4" id="KW-0572">Peptidoglycan-anchor</keyword>
<sequence length="167" mass="16740">MVSLSGPGHTVSGLTATATATTELPAGTDGPALTATVRARSPQDLHNVAYVAPLPPSAATDLDGDGYPDTVFEHLNPLVVPTPDTDTDTSPTDNDAQGHWTVTAPTPAPAPTPTPTPAPVPTPALSASGGDGRLPDTGTELGTQAALSAFLLSAGALAHGLGRRRKR</sequence>
<accession>E4N211</accession>
<organism evidence="7 8">
    <name type="scientific">Kitasatospora setae (strain ATCC 33774 / DSM 43861 / JCM 3304 / KCC A-0304 / NBRC 14216 / KM-6054)</name>
    <name type="common">Streptomyces setae</name>
    <dbReference type="NCBI Taxonomy" id="452652"/>
    <lineage>
        <taxon>Bacteria</taxon>
        <taxon>Bacillati</taxon>
        <taxon>Actinomycetota</taxon>
        <taxon>Actinomycetes</taxon>
        <taxon>Kitasatosporales</taxon>
        <taxon>Streptomycetaceae</taxon>
        <taxon>Kitasatospora</taxon>
    </lineage>
</organism>
<feature type="compositionally biased region" description="Pro residues" evidence="5">
    <location>
        <begin position="106"/>
        <end position="122"/>
    </location>
</feature>
<keyword evidence="3" id="KW-0732">Signal</keyword>
<feature type="domain" description="Gram-positive cocci surface proteins LPxTG" evidence="6">
    <location>
        <begin position="134"/>
        <end position="167"/>
    </location>
</feature>
<dbReference type="PATRIC" id="fig|452652.3.peg.6458"/>
<dbReference type="KEGG" id="ksk:KSE_64360"/>
<dbReference type="AlphaFoldDB" id="E4N211"/>
<feature type="region of interest" description="Disordered" evidence="5">
    <location>
        <begin position="77"/>
        <end position="139"/>
    </location>
</feature>
<name>E4N211_KITSK</name>
<reference evidence="7 8" key="1">
    <citation type="journal article" date="2010" name="DNA Res.">
        <title>Genome sequence of Kitasatospora setae NBRC 14216T: an evolutionary snapshot of the family Streptomycetaceae.</title>
        <authorList>
            <person name="Ichikawa N."/>
            <person name="Oguchi A."/>
            <person name="Ikeda H."/>
            <person name="Ishikawa J."/>
            <person name="Kitani S."/>
            <person name="Watanabe Y."/>
            <person name="Nakamura S."/>
            <person name="Katano Y."/>
            <person name="Kishi E."/>
            <person name="Sasagawa M."/>
            <person name="Ankai A."/>
            <person name="Fukui S."/>
            <person name="Hashimoto Y."/>
            <person name="Kamata S."/>
            <person name="Otoguro M."/>
            <person name="Tanikawa S."/>
            <person name="Nihira T."/>
            <person name="Horinouchi S."/>
            <person name="Ohnishi Y."/>
            <person name="Hayakawa M."/>
            <person name="Kuzuyama T."/>
            <person name="Arisawa A."/>
            <person name="Nomoto F."/>
            <person name="Miura H."/>
            <person name="Takahashi Y."/>
            <person name="Fujita N."/>
        </authorList>
    </citation>
    <scope>NUCLEOTIDE SEQUENCE [LARGE SCALE GENOMIC DNA]</scope>
    <source>
        <strain evidence="8">ATCC 33774 / DSM 43861 / JCM 3304 / KCC A-0304 / NBRC 14216 / KM-6054</strain>
    </source>
</reference>
<dbReference type="EMBL" id="AP010968">
    <property type="protein sequence ID" value="BAJ32195.1"/>
    <property type="molecule type" value="Genomic_DNA"/>
</dbReference>
<evidence type="ECO:0000259" key="6">
    <source>
        <dbReference type="PROSITE" id="PS50847"/>
    </source>
</evidence>